<evidence type="ECO:0000313" key="2">
    <source>
        <dbReference type="EnsemblPlants" id="OMERI12G08400.1"/>
    </source>
</evidence>
<feature type="region of interest" description="Disordered" evidence="1">
    <location>
        <begin position="46"/>
        <end position="65"/>
    </location>
</feature>
<reference evidence="2" key="2">
    <citation type="submission" date="2018-05" db="EMBL/GenBank/DDBJ databases">
        <title>OmerRS3 (Oryza meridionalis Reference Sequence Version 3).</title>
        <authorList>
            <person name="Zhang J."/>
            <person name="Kudrna D."/>
            <person name="Lee S."/>
            <person name="Talag J."/>
            <person name="Welchert J."/>
            <person name="Wing R.A."/>
        </authorList>
    </citation>
    <scope>NUCLEOTIDE SEQUENCE [LARGE SCALE GENOMIC DNA]</scope>
    <source>
        <strain evidence="2">cv. OR44</strain>
    </source>
</reference>
<reference evidence="2" key="1">
    <citation type="submission" date="2015-04" db="UniProtKB">
        <authorList>
            <consortium name="EnsemblPlants"/>
        </authorList>
    </citation>
    <scope>IDENTIFICATION</scope>
</reference>
<dbReference type="EnsemblPlants" id="OMERI12G08400.1">
    <property type="protein sequence ID" value="OMERI12G08400.1"/>
    <property type="gene ID" value="OMERI12G08400"/>
</dbReference>
<proteinExistence type="predicted"/>
<protein>
    <submittedName>
        <fullName evidence="2">Uncharacterized protein</fullName>
    </submittedName>
</protein>
<evidence type="ECO:0000313" key="3">
    <source>
        <dbReference type="Proteomes" id="UP000008021"/>
    </source>
</evidence>
<feature type="compositionally biased region" description="Low complexity" evidence="1">
    <location>
        <begin position="46"/>
        <end position="55"/>
    </location>
</feature>
<dbReference type="Gramene" id="OMERI12G08400.1">
    <property type="protein sequence ID" value="OMERI12G08400.1"/>
    <property type="gene ID" value="OMERI12G08400"/>
</dbReference>
<dbReference type="HOGENOM" id="CLU_2853546_0_0_1"/>
<dbReference type="Proteomes" id="UP000008021">
    <property type="component" value="Chromosome 12"/>
</dbReference>
<evidence type="ECO:0000256" key="1">
    <source>
        <dbReference type="SAM" id="MobiDB-lite"/>
    </source>
</evidence>
<sequence length="65" mass="6890">MMVMRWQGVAPSLSHPGSPPTTSKIPRTDVSALIPARMRGLVFSTSTSAEAAAGSRDGIHEARQQ</sequence>
<feature type="region of interest" description="Disordered" evidence="1">
    <location>
        <begin position="1"/>
        <end position="27"/>
    </location>
</feature>
<name>A0A0E0FC45_9ORYZ</name>
<accession>A0A0E0FC45</accession>
<organism evidence="2">
    <name type="scientific">Oryza meridionalis</name>
    <dbReference type="NCBI Taxonomy" id="40149"/>
    <lineage>
        <taxon>Eukaryota</taxon>
        <taxon>Viridiplantae</taxon>
        <taxon>Streptophyta</taxon>
        <taxon>Embryophyta</taxon>
        <taxon>Tracheophyta</taxon>
        <taxon>Spermatophyta</taxon>
        <taxon>Magnoliopsida</taxon>
        <taxon>Liliopsida</taxon>
        <taxon>Poales</taxon>
        <taxon>Poaceae</taxon>
        <taxon>BOP clade</taxon>
        <taxon>Oryzoideae</taxon>
        <taxon>Oryzeae</taxon>
        <taxon>Oryzinae</taxon>
        <taxon>Oryza</taxon>
    </lineage>
</organism>
<keyword evidence="3" id="KW-1185">Reference proteome</keyword>
<dbReference type="AlphaFoldDB" id="A0A0E0FC45"/>